<dbReference type="InterPro" id="IPR011989">
    <property type="entry name" value="ARM-like"/>
</dbReference>
<evidence type="ECO:0000256" key="1">
    <source>
        <dbReference type="ARBA" id="ARBA00004496"/>
    </source>
</evidence>
<name>A0AAD1XRX3_EUPCR</name>
<dbReference type="Proteomes" id="UP001295684">
    <property type="component" value="Unassembled WGS sequence"/>
</dbReference>
<dbReference type="GO" id="GO:0005829">
    <property type="term" value="C:cytosol"/>
    <property type="evidence" value="ECO:0007669"/>
    <property type="project" value="TreeGrafter"/>
</dbReference>
<dbReference type="PANTHER" id="PTHR10997">
    <property type="entry name" value="IMPORTIN-7, 8, 11"/>
    <property type="match status" value="1"/>
</dbReference>
<gene>
    <name evidence="4" type="ORF">ECRASSUSDP1_LOCUS19067</name>
</gene>
<sequence>MYDQFHGQLNQVLTGAVFQDLTSENELVKYRALWVYGQCSRVPMEDDHRLEVGKLLFQLMNDENTAVKITASPSLYKNLRNNSMREAFKSELPSILEAYLGLMDTIDNEELIAGLEEVVSLYGDCIGPYAIELCWKIVENFNKITGKEQEEEEHGTMGMATSELVVTIRSFINSCKGDPETLLQLEPGIFPVVVRSLSADGCECLDEAMDCITATLNFTQSVTERMWTLFPHLIKISNCWGPEDEEGGYAFDYFTSMEDYFRSLIKYGRDGMLTKKIGTDPVMILLIKGIIKILQLIKEKDVNINAYICIVIVETLLLEFPGKLDQLLPAFIKILCTELSNKEITKEFRLHTLTLVAHCFIYNCTLALGALADLKVLVPVCQNFFSYL</sequence>
<keyword evidence="2" id="KW-0963">Cytoplasm</keyword>
<dbReference type="PANTHER" id="PTHR10997:SF18">
    <property type="entry name" value="D-IMPORTIN 7_RANBP7"/>
    <property type="match status" value="1"/>
</dbReference>
<evidence type="ECO:0000256" key="3">
    <source>
        <dbReference type="ARBA" id="ARBA00022927"/>
    </source>
</evidence>
<keyword evidence="5" id="KW-1185">Reference proteome</keyword>
<evidence type="ECO:0000313" key="5">
    <source>
        <dbReference type="Proteomes" id="UP001295684"/>
    </source>
</evidence>
<comment type="subcellular location">
    <subcellularLocation>
        <location evidence="1">Cytoplasm</location>
    </subcellularLocation>
</comment>
<dbReference type="Gene3D" id="1.25.10.10">
    <property type="entry name" value="Leucine-rich Repeat Variant"/>
    <property type="match status" value="1"/>
</dbReference>
<dbReference type="AlphaFoldDB" id="A0AAD1XRX3"/>
<dbReference type="EMBL" id="CAMPGE010019335">
    <property type="protein sequence ID" value="CAI2377679.1"/>
    <property type="molecule type" value="Genomic_DNA"/>
</dbReference>
<dbReference type="GO" id="GO:0006606">
    <property type="term" value="P:protein import into nucleus"/>
    <property type="evidence" value="ECO:0007669"/>
    <property type="project" value="TreeGrafter"/>
</dbReference>
<organism evidence="4 5">
    <name type="scientific">Euplotes crassus</name>
    <dbReference type="NCBI Taxonomy" id="5936"/>
    <lineage>
        <taxon>Eukaryota</taxon>
        <taxon>Sar</taxon>
        <taxon>Alveolata</taxon>
        <taxon>Ciliophora</taxon>
        <taxon>Intramacronucleata</taxon>
        <taxon>Spirotrichea</taxon>
        <taxon>Hypotrichia</taxon>
        <taxon>Euplotida</taxon>
        <taxon>Euplotidae</taxon>
        <taxon>Moneuplotes</taxon>
    </lineage>
</organism>
<keyword evidence="3" id="KW-0653">Protein transport</keyword>
<evidence type="ECO:0000256" key="2">
    <source>
        <dbReference type="ARBA" id="ARBA00022490"/>
    </source>
</evidence>
<dbReference type="GO" id="GO:0005635">
    <property type="term" value="C:nuclear envelope"/>
    <property type="evidence" value="ECO:0007669"/>
    <property type="project" value="TreeGrafter"/>
</dbReference>
<evidence type="ECO:0000313" key="4">
    <source>
        <dbReference type="EMBL" id="CAI2377679.1"/>
    </source>
</evidence>
<dbReference type="InterPro" id="IPR016024">
    <property type="entry name" value="ARM-type_fold"/>
</dbReference>
<proteinExistence type="predicted"/>
<accession>A0AAD1XRX3</accession>
<protein>
    <submittedName>
        <fullName evidence="4">Uncharacterized protein</fullName>
    </submittedName>
</protein>
<comment type="caution">
    <text evidence="4">The sequence shown here is derived from an EMBL/GenBank/DDBJ whole genome shotgun (WGS) entry which is preliminary data.</text>
</comment>
<reference evidence="4" key="1">
    <citation type="submission" date="2023-07" db="EMBL/GenBank/DDBJ databases">
        <authorList>
            <consortium name="AG Swart"/>
            <person name="Singh M."/>
            <person name="Singh A."/>
            <person name="Seah K."/>
            <person name="Emmerich C."/>
        </authorList>
    </citation>
    <scope>NUCLEOTIDE SEQUENCE</scope>
    <source>
        <strain evidence="4">DP1</strain>
    </source>
</reference>
<dbReference type="SUPFAM" id="SSF48371">
    <property type="entry name" value="ARM repeat"/>
    <property type="match status" value="1"/>
</dbReference>
<keyword evidence="3" id="KW-0813">Transport</keyword>